<feature type="compositionally biased region" description="Polar residues" evidence="1">
    <location>
        <begin position="146"/>
        <end position="156"/>
    </location>
</feature>
<feature type="region of interest" description="Disordered" evidence="1">
    <location>
        <begin position="87"/>
        <end position="111"/>
    </location>
</feature>
<dbReference type="AlphaFoldDB" id="A0AAV9DKK4"/>
<comment type="caution">
    <text evidence="2">The sequence shown here is derived from an EMBL/GenBank/DDBJ whole genome shotgun (WGS) entry which is preliminary data.</text>
</comment>
<feature type="region of interest" description="Disordered" evidence="1">
    <location>
        <begin position="123"/>
        <end position="170"/>
    </location>
</feature>
<organism evidence="2 3">
    <name type="scientific">Acorus calamus</name>
    <name type="common">Sweet flag</name>
    <dbReference type="NCBI Taxonomy" id="4465"/>
    <lineage>
        <taxon>Eukaryota</taxon>
        <taxon>Viridiplantae</taxon>
        <taxon>Streptophyta</taxon>
        <taxon>Embryophyta</taxon>
        <taxon>Tracheophyta</taxon>
        <taxon>Spermatophyta</taxon>
        <taxon>Magnoliopsida</taxon>
        <taxon>Liliopsida</taxon>
        <taxon>Acoraceae</taxon>
        <taxon>Acorus</taxon>
    </lineage>
</organism>
<evidence type="ECO:0000313" key="3">
    <source>
        <dbReference type="Proteomes" id="UP001180020"/>
    </source>
</evidence>
<gene>
    <name evidence="2" type="ORF">QJS10_CPB12g00300</name>
</gene>
<feature type="compositionally biased region" description="Polar residues" evidence="1">
    <location>
        <begin position="102"/>
        <end position="111"/>
    </location>
</feature>
<evidence type="ECO:0000313" key="2">
    <source>
        <dbReference type="EMBL" id="KAK1301451.1"/>
    </source>
</evidence>
<dbReference type="Proteomes" id="UP001180020">
    <property type="component" value="Unassembled WGS sequence"/>
</dbReference>
<name>A0AAV9DKK4_ACOCL</name>
<reference evidence="2" key="1">
    <citation type="journal article" date="2023" name="Nat. Commun.">
        <title>Diploid and tetraploid genomes of Acorus and the evolution of monocots.</title>
        <authorList>
            <person name="Ma L."/>
            <person name="Liu K.W."/>
            <person name="Li Z."/>
            <person name="Hsiao Y.Y."/>
            <person name="Qi Y."/>
            <person name="Fu T."/>
            <person name="Tang G.D."/>
            <person name="Zhang D."/>
            <person name="Sun W.H."/>
            <person name="Liu D.K."/>
            <person name="Li Y."/>
            <person name="Chen G.Z."/>
            <person name="Liu X.D."/>
            <person name="Liao X.Y."/>
            <person name="Jiang Y.T."/>
            <person name="Yu X."/>
            <person name="Hao Y."/>
            <person name="Huang J."/>
            <person name="Zhao X.W."/>
            <person name="Ke S."/>
            <person name="Chen Y.Y."/>
            <person name="Wu W.L."/>
            <person name="Hsu J.L."/>
            <person name="Lin Y.F."/>
            <person name="Huang M.D."/>
            <person name="Li C.Y."/>
            <person name="Huang L."/>
            <person name="Wang Z.W."/>
            <person name="Zhao X."/>
            <person name="Zhong W.Y."/>
            <person name="Peng D.H."/>
            <person name="Ahmad S."/>
            <person name="Lan S."/>
            <person name="Zhang J.S."/>
            <person name="Tsai W.C."/>
            <person name="Van de Peer Y."/>
            <person name="Liu Z.J."/>
        </authorList>
    </citation>
    <scope>NUCLEOTIDE SEQUENCE</scope>
    <source>
        <strain evidence="2">CP</strain>
    </source>
</reference>
<dbReference type="EMBL" id="JAUJYO010000012">
    <property type="protein sequence ID" value="KAK1301451.1"/>
    <property type="molecule type" value="Genomic_DNA"/>
</dbReference>
<evidence type="ECO:0000256" key="1">
    <source>
        <dbReference type="SAM" id="MobiDB-lite"/>
    </source>
</evidence>
<feature type="compositionally biased region" description="Polar residues" evidence="1">
    <location>
        <begin position="123"/>
        <end position="132"/>
    </location>
</feature>
<protein>
    <submittedName>
        <fullName evidence="2">Uncharacterized protein</fullName>
    </submittedName>
</protein>
<accession>A0AAV9DKK4</accession>
<reference evidence="2" key="2">
    <citation type="submission" date="2023-06" db="EMBL/GenBank/DDBJ databases">
        <authorList>
            <person name="Ma L."/>
            <person name="Liu K.-W."/>
            <person name="Li Z."/>
            <person name="Hsiao Y.-Y."/>
            <person name="Qi Y."/>
            <person name="Fu T."/>
            <person name="Tang G."/>
            <person name="Zhang D."/>
            <person name="Sun W.-H."/>
            <person name="Liu D.-K."/>
            <person name="Li Y."/>
            <person name="Chen G.-Z."/>
            <person name="Liu X.-D."/>
            <person name="Liao X.-Y."/>
            <person name="Jiang Y.-T."/>
            <person name="Yu X."/>
            <person name="Hao Y."/>
            <person name="Huang J."/>
            <person name="Zhao X.-W."/>
            <person name="Ke S."/>
            <person name="Chen Y.-Y."/>
            <person name="Wu W.-L."/>
            <person name="Hsu J.-L."/>
            <person name="Lin Y.-F."/>
            <person name="Huang M.-D."/>
            <person name="Li C.-Y."/>
            <person name="Huang L."/>
            <person name="Wang Z.-W."/>
            <person name="Zhao X."/>
            <person name="Zhong W.-Y."/>
            <person name="Peng D.-H."/>
            <person name="Ahmad S."/>
            <person name="Lan S."/>
            <person name="Zhang J.-S."/>
            <person name="Tsai W.-C."/>
            <person name="Van De Peer Y."/>
            <person name="Liu Z.-J."/>
        </authorList>
    </citation>
    <scope>NUCLEOTIDE SEQUENCE</scope>
    <source>
        <strain evidence="2">CP</strain>
        <tissue evidence="2">Leaves</tissue>
    </source>
</reference>
<keyword evidence="3" id="KW-1185">Reference proteome</keyword>
<proteinExistence type="predicted"/>
<sequence length="170" mass="17700">MATLQNVSEAKLDGIVSIVNATSQGKDVSDSVDADPPNVGIIFHENSSVVAAVAGGSPPAQNTSNSYQLVISEKPIINGTISNVSDLNPHLPVPDGGVRGSENPNNGTNPQQLVISEKPIINGTVSNVSDSNPPLLEPDEGVRGSENPNNGINPQQLGIPVETNYQTDFR</sequence>